<proteinExistence type="predicted"/>
<organism evidence="1 2">
    <name type="scientific">Lactococcus phage KSY1</name>
    <dbReference type="NCBI Taxonomy" id="2913972"/>
    <lineage>
        <taxon>Viruses</taxon>
        <taxon>Duplodnaviria</taxon>
        <taxon>Heunggongvirae</taxon>
        <taxon>Uroviricota</taxon>
        <taxon>Caudoviricetes</taxon>
        <taxon>Chopinvirus</taxon>
        <taxon>Chopinvirus KSY1</taxon>
    </lineage>
</organism>
<dbReference type="KEGG" id="vg:5601999"/>
<accession>A6MAG3</accession>
<protein>
    <submittedName>
        <fullName evidence="1">Gp098</fullName>
    </submittedName>
</protein>
<keyword evidence="2" id="KW-1185">Reference proteome</keyword>
<reference evidence="1 2" key="1">
    <citation type="journal article" date="2007" name="Virology">
        <title>KSY1, a lactococcal phage with a T7-like transcription.</title>
        <authorList>
            <person name="Chopin A."/>
            <person name="Deveau H."/>
            <person name="Ehrlich S.D."/>
            <person name="Moineau S."/>
            <person name="Chopin M.C."/>
        </authorList>
    </citation>
    <scope>NUCLEOTIDE SEQUENCE</scope>
</reference>
<sequence length="100" mass="11567">MAQENIVFATHSELMTNEIVSVLGREKAPKFYFDKRDKSFWLSGKFDMLDIIKLKGMFVELSMPNVTVVNQSTMNVYRKEDKDSNLVNIYEGDEVRPLKG</sequence>
<dbReference type="Proteomes" id="UP000000714">
    <property type="component" value="Segment"/>
</dbReference>
<dbReference type="RefSeq" id="YP_001469097.1">
    <property type="nucleotide sequence ID" value="NC_009817.1"/>
</dbReference>
<evidence type="ECO:0000313" key="2">
    <source>
        <dbReference type="Proteomes" id="UP000000714"/>
    </source>
</evidence>
<dbReference type="EMBL" id="DQ535032">
    <property type="protein sequence ID" value="ABG21641.1"/>
    <property type="molecule type" value="Genomic_DNA"/>
</dbReference>
<evidence type="ECO:0000313" key="1">
    <source>
        <dbReference type="EMBL" id="ABG21641.1"/>
    </source>
</evidence>
<name>A6MAG3_9CAUD</name>
<dbReference type="GeneID" id="5601999"/>
<gene>
    <name evidence="1" type="ORF">KSY1p098</name>
</gene>